<dbReference type="EMBL" id="AGNL01050523">
    <property type="protein sequence ID" value="EJK43866.1"/>
    <property type="molecule type" value="Genomic_DNA"/>
</dbReference>
<accession>K0R5L6</accession>
<evidence type="ECO:0000256" key="1">
    <source>
        <dbReference type="SAM" id="MobiDB-lite"/>
    </source>
</evidence>
<gene>
    <name evidence="2" type="ORF">THAOC_37648</name>
</gene>
<reference evidence="2 3" key="1">
    <citation type="journal article" date="2012" name="Genome Biol.">
        <title>Genome and low-iron response of an oceanic diatom adapted to chronic iron limitation.</title>
        <authorList>
            <person name="Lommer M."/>
            <person name="Specht M."/>
            <person name="Roy A.S."/>
            <person name="Kraemer L."/>
            <person name="Andreson R."/>
            <person name="Gutowska M.A."/>
            <person name="Wolf J."/>
            <person name="Bergner S.V."/>
            <person name="Schilhabel M.B."/>
            <person name="Klostermeier U.C."/>
            <person name="Beiko R.G."/>
            <person name="Rosenstiel P."/>
            <person name="Hippler M."/>
            <person name="Laroche J."/>
        </authorList>
    </citation>
    <scope>NUCLEOTIDE SEQUENCE [LARGE SCALE GENOMIC DNA]</scope>
    <source>
        <strain evidence="2 3">CCMP1005</strain>
    </source>
</reference>
<dbReference type="AlphaFoldDB" id="K0R5L6"/>
<evidence type="ECO:0000313" key="3">
    <source>
        <dbReference type="Proteomes" id="UP000266841"/>
    </source>
</evidence>
<protein>
    <submittedName>
        <fullName evidence="2">Uncharacterized protein</fullName>
    </submittedName>
</protein>
<dbReference type="Proteomes" id="UP000266841">
    <property type="component" value="Unassembled WGS sequence"/>
</dbReference>
<evidence type="ECO:0000313" key="2">
    <source>
        <dbReference type="EMBL" id="EJK43866.1"/>
    </source>
</evidence>
<feature type="compositionally biased region" description="Basic residues" evidence="1">
    <location>
        <begin position="1"/>
        <end position="11"/>
    </location>
</feature>
<sequence length="149" mass="16135">MGCHARSRKTTHASTVTKVPTKTKKNEQNHGDPRARRIAPQPRASIERQFGNIESKLIDEFIPAASASSDLQIRTRTGGQPTEVPPRCCRGAAEEPSTDIGLDGGVDGPQWTRAMGAFIGPPGEAMEELDSPYRRCAGRADRDRQGAVL</sequence>
<comment type="caution">
    <text evidence="2">The sequence shown here is derived from an EMBL/GenBank/DDBJ whole genome shotgun (WGS) entry which is preliminary data.</text>
</comment>
<feature type="compositionally biased region" description="Basic and acidic residues" evidence="1">
    <location>
        <begin position="24"/>
        <end position="35"/>
    </location>
</feature>
<name>K0R5L6_THAOC</name>
<feature type="region of interest" description="Disordered" evidence="1">
    <location>
        <begin position="1"/>
        <end position="44"/>
    </location>
</feature>
<proteinExistence type="predicted"/>
<organism evidence="2 3">
    <name type="scientific">Thalassiosira oceanica</name>
    <name type="common">Marine diatom</name>
    <dbReference type="NCBI Taxonomy" id="159749"/>
    <lineage>
        <taxon>Eukaryota</taxon>
        <taxon>Sar</taxon>
        <taxon>Stramenopiles</taxon>
        <taxon>Ochrophyta</taxon>
        <taxon>Bacillariophyta</taxon>
        <taxon>Coscinodiscophyceae</taxon>
        <taxon>Thalassiosirophycidae</taxon>
        <taxon>Thalassiosirales</taxon>
        <taxon>Thalassiosiraceae</taxon>
        <taxon>Thalassiosira</taxon>
    </lineage>
</organism>
<keyword evidence="3" id="KW-1185">Reference proteome</keyword>